<name>S6B5F4_SULDS</name>
<evidence type="ECO:0000313" key="1">
    <source>
        <dbReference type="EMBL" id="BAN35767.1"/>
    </source>
</evidence>
<gene>
    <name evidence="1" type="ORF">SCD_n01956</name>
</gene>
<dbReference type="HOGENOM" id="CLU_1371587_0_0_4"/>
<keyword evidence="2" id="KW-1185">Reference proteome</keyword>
<protein>
    <submittedName>
        <fullName evidence="1">Uncharacterized protein</fullName>
    </submittedName>
</protein>
<accession>S6B5F4</accession>
<dbReference type="RefSeq" id="WP_009204962.1">
    <property type="nucleotide sequence ID" value="NC_022357.1"/>
</dbReference>
<reference evidence="1 2" key="1">
    <citation type="journal article" date="2012" name="Appl. Environ. Microbiol.">
        <title>Draft genome sequence of a psychrotolerant sulfur-oxidizing bacterium, Sulfuricella denitrificans skB26, and proteomic insights into cold adaptation.</title>
        <authorList>
            <person name="Watanabe T."/>
            <person name="Kojima H."/>
            <person name="Fukui M."/>
        </authorList>
    </citation>
    <scope>NUCLEOTIDE SEQUENCE [LARGE SCALE GENOMIC DNA]</scope>
    <source>
        <strain evidence="2">skB26</strain>
    </source>
</reference>
<evidence type="ECO:0000313" key="2">
    <source>
        <dbReference type="Proteomes" id="UP000015559"/>
    </source>
</evidence>
<dbReference type="EMBL" id="AP013066">
    <property type="protein sequence ID" value="BAN35767.1"/>
    <property type="molecule type" value="Genomic_DNA"/>
</dbReference>
<dbReference type="KEGG" id="sdr:SCD_n01956"/>
<sequence>MFLNQPNEILGRFIGVNFTLDGTTTMRTIAQSRSAVAAVIVGLALAISTPAFAQQQQEVDALLKKVKPRAEVFDAGSDIALQFSLPPQYAQCLHVSFVEANDKNPVAHRYLLEQVDFLNASGLSSANIKALLSYGHALSNLSYASQAGRPLDKLDASDLPKLQKYSYQTFARLACVQVFSDDRLHEALRNLIRASQGKK</sequence>
<dbReference type="Proteomes" id="UP000015559">
    <property type="component" value="Chromosome"/>
</dbReference>
<proteinExistence type="predicted"/>
<organism evidence="1 2">
    <name type="scientific">Sulfuricella denitrificans (strain DSM 22764 / NBRC 105220 / skB26)</name>
    <dbReference type="NCBI Taxonomy" id="1163617"/>
    <lineage>
        <taxon>Bacteria</taxon>
        <taxon>Pseudomonadati</taxon>
        <taxon>Pseudomonadota</taxon>
        <taxon>Betaproteobacteria</taxon>
        <taxon>Nitrosomonadales</taxon>
        <taxon>Sulfuricellaceae</taxon>
        <taxon>Sulfuricella</taxon>
    </lineage>
</organism>
<dbReference type="AlphaFoldDB" id="S6B5F4"/>
<dbReference type="STRING" id="1163617.SCD_n01956"/>